<gene>
    <name evidence="1" type="ORF">mRhiFer1_008526</name>
</gene>
<organism evidence="1 2">
    <name type="scientific">Rhinolophus ferrumequinum</name>
    <name type="common">Greater horseshoe bat</name>
    <dbReference type="NCBI Taxonomy" id="59479"/>
    <lineage>
        <taxon>Eukaryota</taxon>
        <taxon>Metazoa</taxon>
        <taxon>Chordata</taxon>
        <taxon>Craniata</taxon>
        <taxon>Vertebrata</taxon>
        <taxon>Euteleostomi</taxon>
        <taxon>Mammalia</taxon>
        <taxon>Eutheria</taxon>
        <taxon>Laurasiatheria</taxon>
        <taxon>Chiroptera</taxon>
        <taxon>Yinpterochiroptera</taxon>
        <taxon>Rhinolophoidea</taxon>
        <taxon>Rhinolophidae</taxon>
        <taxon>Rhinolophinae</taxon>
        <taxon>Rhinolophus</taxon>
    </lineage>
</organism>
<dbReference type="AlphaFoldDB" id="A0A7J7UX50"/>
<evidence type="ECO:0000313" key="2">
    <source>
        <dbReference type="Proteomes" id="UP000585614"/>
    </source>
</evidence>
<name>A0A7J7UX50_RHIFE</name>
<proteinExistence type="predicted"/>
<accession>A0A7J7UX50</accession>
<reference evidence="1 2" key="1">
    <citation type="journal article" date="2020" name="Nature">
        <title>Six reference-quality genomes reveal evolution of bat adaptations.</title>
        <authorList>
            <person name="Jebb D."/>
            <person name="Huang Z."/>
            <person name="Pippel M."/>
            <person name="Hughes G.M."/>
            <person name="Lavrichenko K."/>
            <person name="Devanna P."/>
            <person name="Winkler S."/>
            <person name="Jermiin L.S."/>
            <person name="Skirmuntt E.C."/>
            <person name="Katzourakis A."/>
            <person name="Burkitt-Gray L."/>
            <person name="Ray D.A."/>
            <person name="Sullivan K.A.M."/>
            <person name="Roscito J.G."/>
            <person name="Kirilenko B.M."/>
            <person name="Davalos L.M."/>
            <person name="Corthals A.P."/>
            <person name="Power M.L."/>
            <person name="Jones G."/>
            <person name="Ransome R.D."/>
            <person name="Dechmann D.K.N."/>
            <person name="Locatelli A.G."/>
            <person name="Puechmaille S.J."/>
            <person name="Fedrigo O."/>
            <person name="Jarvis E.D."/>
            <person name="Hiller M."/>
            <person name="Vernes S.C."/>
            <person name="Myers E.W."/>
            <person name="Teeling E.C."/>
        </authorList>
    </citation>
    <scope>NUCLEOTIDE SEQUENCE [LARGE SCALE GENOMIC DNA]</scope>
    <source>
        <strain evidence="1">MRhiFer1</strain>
        <tissue evidence="1">Lung</tissue>
    </source>
</reference>
<dbReference type="EMBL" id="JACAGC010000015">
    <property type="protein sequence ID" value="KAF6317475.1"/>
    <property type="molecule type" value="Genomic_DNA"/>
</dbReference>
<comment type="caution">
    <text evidence="1">The sequence shown here is derived from an EMBL/GenBank/DDBJ whole genome shotgun (WGS) entry which is preliminary data.</text>
</comment>
<sequence length="193" mass="21771">MATSTAQLSPTASPAGLTRYQSGSLHSVLQSALLRFKWLPHAPRSSTDSLPRWQEPLPCSSPATPFPLWTNIQFFKWDVVSLLWAFPPLPLPWANSSLCVMSDLHPHSLQEALQDSVLNQGPLPCAPWTLCLEHRNCPVHQRSPRIQQSLAHSGYPSICIPEECFQHTLPQIIKYICGFQFSLDQNDSYLQIW</sequence>
<protein>
    <submittedName>
        <fullName evidence="1">Uncharacterized protein</fullName>
    </submittedName>
</protein>
<evidence type="ECO:0000313" key="1">
    <source>
        <dbReference type="EMBL" id="KAF6317475.1"/>
    </source>
</evidence>
<dbReference type="Proteomes" id="UP000585614">
    <property type="component" value="Unassembled WGS sequence"/>
</dbReference>